<dbReference type="EMBL" id="JAPDRL010000017">
    <property type="protein sequence ID" value="KAJ9666729.1"/>
    <property type="molecule type" value="Genomic_DNA"/>
</dbReference>
<dbReference type="InterPro" id="IPR012471">
    <property type="entry name" value="DUF1690"/>
</dbReference>
<keyword evidence="3" id="KW-1185">Reference proteome</keyword>
<evidence type="ECO:0000256" key="1">
    <source>
        <dbReference type="SAM" id="MobiDB-lite"/>
    </source>
</evidence>
<evidence type="ECO:0000313" key="2">
    <source>
        <dbReference type="EMBL" id="KAJ9666729.1"/>
    </source>
</evidence>
<organism evidence="2 3">
    <name type="scientific">Coniosporium apollinis</name>
    <dbReference type="NCBI Taxonomy" id="61459"/>
    <lineage>
        <taxon>Eukaryota</taxon>
        <taxon>Fungi</taxon>
        <taxon>Dikarya</taxon>
        <taxon>Ascomycota</taxon>
        <taxon>Pezizomycotina</taxon>
        <taxon>Dothideomycetes</taxon>
        <taxon>Dothideomycetes incertae sedis</taxon>
        <taxon>Coniosporium</taxon>
    </lineage>
</organism>
<accession>A0ABQ9NWI4</accession>
<name>A0ABQ9NWI4_9PEZI</name>
<feature type="region of interest" description="Disordered" evidence="1">
    <location>
        <begin position="1"/>
        <end position="20"/>
    </location>
</feature>
<gene>
    <name evidence="2" type="ORF">H2201_003133</name>
</gene>
<evidence type="ECO:0008006" key="4">
    <source>
        <dbReference type="Google" id="ProtNLM"/>
    </source>
</evidence>
<protein>
    <recommendedName>
        <fullName evidence="4">DUF1690 domain-containing protein</fullName>
    </recommendedName>
</protein>
<reference evidence="2" key="1">
    <citation type="submission" date="2022-10" db="EMBL/GenBank/DDBJ databases">
        <title>Culturing micro-colonial fungi from biological soil crusts in the Mojave desert and describing Neophaeococcomyces mojavensis, and introducing the new genera and species Taxawa tesnikishii.</title>
        <authorList>
            <person name="Kurbessoian T."/>
            <person name="Stajich J.E."/>
        </authorList>
    </citation>
    <scope>NUCLEOTIDE SEQUENCE</scope>
    <source>
        <strain evidence="2">TK_1</strain>
    </source>
</reference>
<sequence>MGAGNSKPEGQTSQHVFAADTPIRFSNELVEKLQSSPESDTTRAKNLEAQIQARITAELEKIQSIESARFNKVFEEVSAEPSPSDEDASPSIGEKIADAFSSQSTLDAKHKKQHLSHDSVSKEIAELKKKLEGRKRLEKADPSVEKAREEVVRCLRVNDRRPLDCWQEVENFKREVGKMERRFVERTVR</sequence>
<evidence type="ECO:0000313" key="3">
    <source>
        <dbReference type="Proteomes" id="UP001172684"/>
    </source>
</evidence>
<dbReference type="Pfam" id="PF07956">
    <property type="entry name" value="DUF1690"/>
    <property type="match status" value="1"/>
</dbReference>
<dbReference type="Proteomes" id="UP001172684">
    <property type="component" value="Unassembled WGS sequence"/>
</dbReference>
<comment type="caution">
    <text evidence="2">The sequence shown here is derived from an EMBL/GenBank/DDBJ whole genome shotgun (WGS) entry which is preliminary data.</text>
</comment>
<feature type="region of interest" description="Disordered" evidence="1">
    <location>
        <begin position="76"/>
        <end position="121"/>
    </location>
</feature>
<proteinExistence type="predicted"/>